<name>A0A8X7CI01_9ARAC</name>
<gene>
    <name evidence="1" type="primary">NCL1_21007</name>
    <name evidence="1" type="ORF">TNIN_240481</name>
</gene>
<organism evidence="1 2">
    <name type="scientific">Trichonephila inaurata madagascariensis</name>
    <dbReference type="NCBI Taxonomy" id="2747483"/>
    <lineage>
        <taxon>Eukaryota</taxon>
        <taxon>Metazoa</taxon>
        <taxon>Ecdysozoa</taxon>
        <taxon>Arthropoda</taxon>
        <taxon>Chelicerata</taxon>
        <taxon>Arachnida</taxon>
        <taxon>Araneae</taxon>
        <taxon>Araneomorphae</taxon>
        <taxon>Entelegynae</taxon>
        <taxon>Araneoidea</taxon>
        <taxon>Nephilidae</taxon>
        <taxon>Trichonephila</taxon>
        <taxon>Trichonephila inaurata</taxon>
    </lineage>
</organism>
<dbReference type="OrthoDB" id="10483298at2759"/>
<accession>A0A8X7CI01</accession>
<reference evidence="1" key="1">
    <citation type="submission" date="2020-08" db="EMBL/GenBank/DDBJ databases">
        <title>Multicomponent nature underlies the extraordinary mechanical properties of spider dragline silk.</title>
        <authorList>
            <person name="Kono N."/>
            <person name="Nakamura H."/>
            <person name="Mori M."/>
            <person name="Yoshida Y."/>
            <person name="Ohtoshi R."/>
            <person name="Malay A.D."/>
            <person name="Moran D.A.P."/>
            <person name="Tomita M."/>
            <person name="Numata K."/>
            <person name="Arakawa K."/>
        </authorList>
    </citation>
    <scope>NUCLEOTIDE SEQUENCE</scope>
</reference>
<dbReference type="AlphaFoldDB" id="A0A8X7CI01"/>
<protein>
    <submittedName>
        <fullName evidence="1">Uncharacterized protein</fullName>
    </submittedName>
</protein>
<keyword evidence="2" id="KW-1185">Reference proteome</keyword>
<evidence type="ECO:0000313" key="1">
    <source>
        <dbReference type="EMBL" id="GFY73474.1"/>
    </source>
</evidence>
<dbReference type="EMBL" id="BMAV01020098">
    <property type="protein sequence ID" value="GFY73474.1"/>
    <property type="molecule type" value="Genomic_DNA"/>
</dbReference>
<dbReference type="Proteomes" id="UP000886998">
    <property type="component" value="Unassembled WGS sequence"/>
</dbReference>
<sequence>MVVTPPMFTLYDFKMAGCFTCARCLSTVPGFCRWQKKSAKLDGRDRKYTDEFVIIFVTDRQMKTRKNSDCFEIQYL</sequence>
<proteinExistence type="predicted"/>
<evidence type="ECO:0000313" key="2">
    <source>
        <dbReference type="Proteomes" id="UP000886998"/>
    </source>
</evidence>
<comment type="caution">
    <text evidence="1">The sequence shown here is derived from an EMBL/GenBank/DDBJ whole genome shotgun (WGS) entry which is preliminary data.</text>
</comment>